<dbReference type="AlphaFoldDB" id="A0A167KYB4"/>
<keyword evidence="3" id="KW-1185">Reference proteome</keyword>
<proteinExistence type="predicted"/>
<gene>
    <name evidence="2" type="ORF">PHYBLDRAFT_172421</name>
</gene>
<reference evidence="3" key="1">
    <citation type="submission" date="2015-06" db="EMBL/GenBank/DDBJ databases">
        <title>Expansion of signal transduction pathways in fungi by whole-genome duplication.</title>
        <authorList>
            <consortium name="DOE Joint Genome Institute"/>
            <person name="Corrochano L.M."/>
            <person name="Kuo A."/>
            <person name="Marcet-Houben M."/>
            <person name="Polaino S."/>
            <person name="Salamov A."/>
            <person name="Villalobos J.M."/>
            <person name="Alvarez M.I."/>
            <person name="Avalos J."/>
            <person name="Benito E.P."/>
            <person name="Benoit I."/>
            <person name="Burger G."/>
            <person name="Camino L.P."/>
            <person name="Canovas D."/>
            <person name="Cerda-Olmedo E."/>
            <person name="Cheng J.-F."/>
            <person name="Dominguez A."/>
            <person name="Elias M."/>
            <person name="Eslava A.P."/>
            <person name="Glaser F."/>
            <person name="Grimwood J."/>
            <person name="Gutierrez G."/>
            <person name="Heitman J."/>
            <person name="Henrissat B."/>
            <person name="Iturriaga E.A."/>
            <person name="Lang B.F."/>
            <person name="Lavin J.L."/>
            <person name="Lee S."/>
            <person name="Li W."/>
            <person name="Lindquist E."/>
            <person name="Lopez-Garcia S."/>
            <person name="Luque E.M."/>
            <person name="Marcos A.T."/>
            <person name="Martin J."/>
            <person name="McCluskey K."/>
            <person name="Medina H.R."/>
            <person name="Miralles-Duran A."/>
            <person name="Miyazaki A."/>
            <person name="Munoz-Torres E."/>
            <person name="Oguiza J.A."/>
            <person name="Ohm R."/>
            <person name="Olmedo M."/>
            <person name="Orejas M."/>
            <person name="Ortiz-Castellanos L."/>
            <person name="Pisabarro A.G."/>
            <person name="Rodriguez-Romero J."/>
            <person name="Ruiz-Herrera J."/>
            <person name="Ruiz-Vazquez R."/>
            <person name="Sanz C."/>
            <person name="Schackwitz W."/>
            <person name="Schmutz J."/>
            <person name="Shahriari M."/>
            <person name="Shelest E."/>
            <person name="Silva-Franco F."/>
            <person name="Soanes D."/>
            <person name="Syed K."/>
            <person name="Tagua V.G."/>
            <person name="Talbot N.J."/>
            <person name="Thon M."/>
            <person name="De vries R.P."/>
            <person name="Wiebenga A."/>
            <person name="Yadav J.S."/>
            <person name="Braun E.L."/>
            <person name="Baker S."/>
            <person name="Garre V."/>
            <person name="Horwitz B."/>
            <person name="Torres-Martinez S."/>
            <person name="Idnurm A."/>
            <person name="Herrera-Estrella A."/>
            <person name="Gabaldon T."/>
            <person name="Grigoriev I.V."/>
        </authorList>
    </citation>
    <scope>NUCLEOTIDE SEQUENCE [LARGE SCALE GENOMIC DNA]</scope>
    <source>
        <strain evidence="3">NRRL 1555(-)</strain>
    </source>
</reference>
<keyword evidence="1" id="KW-0472">Membrane</keyword>
<name>A0A167KYB4_PHYB8</name>
<keyword evidence="1" id="KW-0812">Transmembrane</keyword>
<keyword evidence="1" id="KW-1133">Transmembrane helix</keyword>
<organism evidence="2 3">
    <name type="scientific">Phycomyces blakesleeanus (strain ATCC 8743b / DSM 1359 / FGSC 10004 / NBRC 33097 / NRRL 1555)</name>
    <dbReference type="NCBI Taxonomy" id="763407"/>
    <lineage>
        <taxon>Eukaryota</taxon>
        <taxon>Fungi</taxon>
        <taxon>Fungi incertae sedis</taxon>
        <taxon>Mucoromycota</taxon>
        <taxon>Mucoromycotina</taxon>
        <taxon>Mucoromycetes</taxon>
        <taxon>Mucorales</taxon>
        <taxon>Phycomycetaceae</taxon>
        <taxon>Phycomyces</taxon>
    </lineage>
</organism>
<evidence type="ECO:0000256" key="1">
    <source>
        <dbReference type="SAM" id="Phobius"/>
    </source>
</evidence>
<dbReference type="RefSeq" id="XP_018287206.1">
    <property type="nucleotide sequence ID" value="XM_018436796.1"/>
</dbReference>
<dbReference type="GeneID" id="28997702"/>
<protein>
    <submittedName>
        <fullName evidence="2">Uncharacterized protein</fullName>
    </submittedName>
</protein>
<sequence>MPTLNDRQIILRDLKEKILKKLIERQLSLNTSILNIVKDISELLMYQIVLENRYLSPRLRIQRAPSRIDWLLYQLYDDRFRQEFRMNKYSFHAILRMIKSHWVFKSDPRKKQPEPMIQMMVVLERLGTHGNGASVGCTAQSMCISDNFYCFSTIICSVHTLILIYISLHRRISLLLYRKISHCHNVIRD</sequence>
<dbReference type="InParanoid" id="A0A167KYB4"/>
<accession>A0A167KYB4</accession>
<dbReference type="EMBL" id="KV440992">
    <property type="protein sequence ID" value="OAD69166.1"/>
    <property type="molecule type" value="Genomic_DNA"/>
</dbReference>
<evidence type="ECO:0000313" key="2">
    <source>
        <dbReference type="EMBL" id="OAD69166.1"/>
    </source>
</evidence>
<dbReference type="OrthoDB" id="2276543at2759"/>
<evidence type="ECO:0000313" key="3">
    <source>
        <dbReference type="Proteomes" id="UP000077315"/>
    </source>
</evidence>
<dbReference type="VEuPathDB" id="FungiDB:PHYBLDRAFT_172421"/>
<feature type="transmembrane region" description="Helical" evidence="1">
    <location>
        <begin position="148"/>
        <end position="168"/>
    </location>
</feature>
<dbReference type="Proteomes" id="UP000077315">
    <property type="component" value="Unassembled WGS sequence"/>
</dbReference>